<evidence type="ECO:0008006" key="3">
    <source>
        <dbReference type="Google" id="ProtNLM"/>
    </source>
</evidence>
<accession>A0ABD0KRM4</accession>
<dbReference type="AlphaFoldDB" id="A0ABD0KRM4"/>
<evidence type="ECO:0000313" key="2">
    <source>
        <dbReference type="Proteomes" id="UP001519460"/>
    </source>
</evidence>
<dbReference type="EMBL" id="JACVVK020000138">
    <property type="protein sequence ID" value="KAK7489400.1"/>
    <property type="molecule type" value="Genomic_DNA"/>
</dbReference>
<proteinExistence type="predicted"/>
<reference evidence="1 2" key="1">
    <citation type="journal article" date="2023" name="Sci. Data">
        <title>Genome assembly of the Korean intertidal mud-creeper Batillaria attramentaria.</title>
        <authorList>
            <person name="Patra A.K."/>
            <person name="Ho P.T."/>
            <person name="Jun S."/>
            <person name="Lee S.J."/>
            <person name="Kim Y."/>
            <person name="Won Y.J."/>
        </authorList>
    </citation>
    <scope>NUCLEOTIDE SEQUENCE [LARGE SCALE GENOMIC DNA]</scope>
    <source>
        <strain evidence="1">Wonlab-2016</strain>
    </source>
</reference>
<comment type="caution">
    <text evidence="1">The sequence shown here is derived from an EMBL/GenBank/DDBJ whole genome shotgun (WGS) entry which is preliminary data.</text>
</comment>
<sequence length="207" mass="22750">MSADIRNLVKQFSSSYEADPKFGCTFNNPALQFDTCTQNLIVCSDFSFFATQASSIQETCGNFSEYVTCAQTRLSDCSAEVRAFADEYVVNATLLYNGNTYYCDERKLYDIDAAEIKFASCLETMGVGFSSSASRGDFCNAFQTAVTCVEDAKAIASPRQRAEFELFFADTSAPATVSPYFCNADNPCLEEFRFCNTSVVPNSLIPG</sequence>
<dbReference type="Proteomes" id="UP001519460">
    <property type="component" value="Unassembled WGS sequence"/>
</dbReference>
<evidence type="ECO:0000313" key="1">
    <source>
        <dbReference type="EMBL" id="KAK7489400.1"/>
    </source>
</evidence>
<protein>
    <recommendedName>
        <fullName evidence="3">DUF19 domain-containing protein</fullName>
    </recommendedName>
</protein>
<gene>
    <name evidence="1" type="ORF">BaRGS_00019344</name>
</gene>
<organism evidence="1 2">
    <name type="scientific">Batillaria attramentaria</name>
    <dbReference type="NCBI Taxonomy" id="370345"/>
    <lineage>
        <taxon>Eukaryota</taxon>
        <taxon>Metazoa</taxon>
        <taxon>Spiralia</taxon>
        <taxon>Lophotrochozoa</taxon>
        <taxon>Mollusca</taxon>
        <taxon>Gastropoda</taxon>
        <taxon>Caenogastropoda</taxon>
        <taxon>Sorbeoconcha</taxon>
        <taxon>Cerithioidea</taxon>
        <taxon>Batillariidae</taxon>
        <taxon>Batillaria</taxon>
    </lineage>
</organism>
<feature type="non-terminal residue" evidence="1">
    <location>
        <position position="207"/>
    </location>
</feature>
<keyword evidence="2" id="KW-1185">Reference proteome</keyword>
<name>A0ABD0KRM4_9CAEN</name>